<dbReference type="InterPro" id="IPR051094">
    <property type="entry name" value="Diverse_Catalytic_Enzymes"/>
</dbReference>
<reference evidence="4" key="1">
    <citation type="submission" date="2021-04" db="EMBL/GenBank/DDBJ databases">
        <title>Sinoanaerobacter chloroacetimidivorans sp. nov., an obligate anaerobic bacterium isolated from anaerobic sludge.</title>
        <authorList>
            <person name="Bao Y."/>
        </authorList>
    </citation>
    <scope>NUCLEOTIDE SEQUENCE</scope>
    <source>
        <strain evidence="4">BAD-6</strain>
    </source>
</reference>
<organism evidence="4 5">
    <name type="scientific">Sinanaerobacter chloroacetimidivorans</name>
    <dbReference type="NCBI Taxonomy" id="2818044"/>
    <lineage>
        <taxon>Bacteria</taxon>
        <taxon>Bacillati</taxon>
        <taxon>Bacillota</taxon>
        <taxon>Clostridia</taxon>
        <taxon>Peptostreptococcales</taxon>
        <taxon>Anaerovoracaceae</taxon>
        <taxon>Sinanaerobacter</taxon>
    </lineage>
</organism>
<dbReference type="InterPro" id="IPR006261">
    <property type="entry name" value="dGTPase"/>
</dbReference>
<keyword evidence="1 2" id="KW-0378">Hydrolase</keyword>
<gene>
    <name evidence="4" type="ORF">KCX82_02515</name>
</gene>
<name>A0A8J8B012_9FIRM</name>
<evidence type="ECO:0000256" key="1">
    <source>
        <dbReference type="ARBA" id="ARBA00022801"/>
    </source>
</evidence>
<dbReference type="GO" id="GO:0016793">
    <property type="term" value="F:triphosphoric monoester hydrolase activity"/>
    <property type="evidence" value="ECO:0007669"/>
    <property type="project" value="InterPro"/>
</dbReference>
<comment type="similarity">
    <text evidence="2">Belongs to the dGTPase family. Type 2 subfamily.</text>
</comment>
<dbReference type="Proteomes" id="UP000675664">
    <property type="component" value="Unassembled WGS sequence"/>
</dbReference>
<dbReference type="Pfam" id="PF13286">
    <property type="entry name" value="HD_assoc"/>
    <property type="match status" value="1"/>
</dbReference>
<dbReference type="SMART" id="SM00471">
    <property type="entry name" value="HDc"/>
    <property type="match status" value="1"/>
</dbReference>
<sequence length="336" mass="38771">MILREDLEKREYEQLSSFAAKAAESRGRQVEEEKCDVRTDFQRDRDRIVHSKALRRLMHKTQVFLAPEGDHFRTRLTHTLEVSQIARTISRALGLNEDLTEAIAMGHDLGHTPFGHNGESFLDERHPSGFKHNVQSLRVVEVLEPRGEKRGMNLTLEVRDGILNHTGPGVPFTLEGQVVKISDRIAYINHDIDDAIRGGIIKESDLPKDCLEILGSSHRQRINTMILDLAGQSDGKDHIIMSDEVSFHMNKLRTFMFERVYHSKVVKKDEELDKIRNMIFSLYQYFMEHPNELPEENKGMIEEFGIDEVVKDYIAGMTDRYALNLFTQLFVPKGWK</sequence>
<evidence type="ECO:0000313" key="5">
    <source>
        <dbReference type="Proteomes" id="UP000675664"/>
    </source>
</evidence>
<proteinExistence type="inferred from homology"/>
<feature type="domain" description="HD" evidence="3">
    <location>
        <begin position="75"/>
        <end position="188"/>
    </location>
</feature>
<accession>A0A8J8B012</accession>
<evidence type="ECO:0000313" key="4">
    <source>
        <dbReference type="EMBL" id="MBR0596739.1"/>
    </source>
</evidence>
<dbReference type="InterPro" id="IPR006674">
    <property type="entry name" value="HD_domain"/>
</dbReference>
<keyword evidence="5" id="KW-1185">Reference proteome</keyword>
<dbReference type="CDD" id="cd00077">
    <property type="entry name" value="HDc"/>
    <property type="match status" value="1"/>
</dbReference>
<comment type="caution">
    <text evidence="4">The sequence shown here is derived from an EMBL/GenBank/DDBJ whole genome shotgun (WGS) entry which is preliminary data.</text>
</comment>
<dbReference type="NCBIfam" id="NF002327">
    <property type="entry name" value="PRK01286.1-2"/>
    <property type="match status" value="1"/>
</dbReference>
<dbReference type="HAMAP" id="MF_01212">
    <property type="entry name" value="dGTPase_type2"/>
    <property type="match status" value="1"/>
</dbReference>
<dbReference type="RefSeq" id="WP_227016860.1">
    <property type="nucleotide sequence ID" value="NZ_JAGSND010000001.1"/>
</dbReference>
<evidence type="ECO:0000259" key="3">
    <source>
        <dbReference type="PROSITE" id="PS51831"/>
    </source>
</evidence>
<dbReference type="Pfam" id="PF01966">
    <property type="entry name" value="HD"/>
    <property type="match status" value="1"/>
</dbReference>
<protein>
    <recommendedName>
        <fullName evidence="2">Deoxyguanosinetriphosphate triphosphohydrolase-like protein</fullName>
    </recommendedName>
</protein>
<dbReference type="InterPro" id="IPR003607">
    <property type="entry name" value="HD/PDEase_dom"/>
</dbReference>
<dbReference type="PANTHER" id="PTHR35795:SF1">
    <property type="entry name" value="BIS(5'-NUCLEOSYL)-TETRAPHOSPHATASE, SYMMETRICAL"/>
    <property type="match status" value="1"/>
</dbReference>
<dbReference type="Gene3D" id="1.10.3210.10">
    <property type="entry name" value="Hypothetical protein af1432"/>
    <property type="match status" value="1"/>
</dbReference>
<dbReference type="AlphaFoldDB" id="A0A8J8B012"/>
<reference evidence="4" key="2">
    <citation type="submission" date="2021-04" db="EMBL/GenBank/DDBJ databases">
        <authorList>
            <person name="Liu J."/>
        </authorList>
    </citation>
    <scope>NUCLEOTIDE SEQUENCE</scope>
    <source>
        <strain evidence="4">BAD-6</strain>
    </source>
</reference>
<dbReference type="PANTHER" id="PTHR35795">
    <property type="entry name" value="SLR1885 PROTEIN"/>
    <property type="match status" value="1"/>
</dbReference>
<dbReference type="InterPro" id="IPR023023">
    <property type="entry name" value="dNTPase_2"/>
</dbReference>
<dbReference type="PROSITE" id="PS51831">
    <property type="entry name" value="HD"/>
    <property type="match status" value="1"/>
</dbReference>
<dbReference type="SUPFAM" id="SSF109604">
    <property type="entry name" value="HD-domain/PDEase-like"/>
    <property type="match status" value="1"/>
</dbReference>
<dbReference type="EMBL" id="JAGSND010000001">
    <property type="protein sequence ID" value="MBR0596739.1"/>
    <property type="molecule type" value="Genomic_DNA"/>
</dbReference>
<dbReference type="InterPro" id="IPR026875">
    <property type="entry name" value="PHydrolase_assoc_dom"/>
</dbReference>
<dbReference type="NCBIfam" id="TIGR01353">
    <property type="entry name" value="dGTP_triPase"/>
    <property type="match status" value="1"/>
</dbReference>
<evidence type="ECO:0000256" key="2">
    <source>
        <dbReference type="HAMAP-Rule" id="MF_01212"/>
    </source>
</evidence>